<evidence type="ECO:0000313" key="1">
    <source>
        <dbReference type="EMBL" id="SPD75021.1"/>
    </source>
</evidence>
<proteinExistence type="predicted"/>
<organism evidence="1">
    <name type="scientific">uncultured Desulfobacterium sp</name>
    <dbReference type="NCBI Taxonomy" id="201089"/>
    <lineage>
        <taxon>Bacteria</taxon>
        <taxon>Pseudomonadati</taxon>
        <taxon>Thermodesulfobacteriota</taxon>
        <taxon>Desulfobacteria</taxon>
        <taxon>Desulfobacterales</taxon>
        <taxon>Desulfobacteriaceae</taxon>
        <taxon>Desulfobacterium</taxon>
        <taxon>environmental samples</taxon>
    </lineage>
</organism>
<dbReference type="InterPro" id="IPR007460">
    <property type="entry name" value="BrnT_toxin"/>
</dbReference>
<dbReference type="Pfam" id="PF04365">
    <property type="entry name" value="BrnT_toxin"/>
    <property type="match status" value="1"/>
</dbReference>
<dbReference type="Gene3D" id="3.10.450.530">
    <property type="entry name" value="Ribonuclease toxin, BrnT, of type II toxin-antitoxin system"/>
    <property type="match status" value="1"/>
</dbReference>
<accession>A0A445N096</accession>
<dbReference type="InterPro" id="IPR038573">
    <property type="entry name" value="BrnT_sf"/>
</dbReference>
<dbReference type="AlphaFoldDB" id="A0A445N096"/>
<name>A0A445N096_9BACT</name>
<sequence>MKFEWDKKKSLSNKAKHGIDFTAAKLLWEDDNRIEIQSPYPAEDKVS</sequence>
<reference evidence="1" key="1">
    <citation type="submission" date="2018-01" db="EMBL/GenBank/DDBJ databases">
        <authorList>
            <person name="Regsiter A."/>
            <person name="William W."/>
        </authorList>
    </citation>
    <scope>NUCLEOTIDE SEQUENCE</scope>
    <source>
        <strain evidence="1">TRIP AH-1</strain>
    </source>
</reference>
<gene>
    <name evidence="1" type="ORF">PITCH_A410002</name>
</gene>
<protein>
    <submittedName>
        <fullName evidence="1">Uncharacterized protein</fullName>
    </submittedName>
</protein>
<dbReference type="EMBL" id="OJIN01000183">
    <property type="protein sequence ID" value="SPD75021.1"/>
    <property type="molecule type" value="Genomic_DNA"/>
</dbReference>